<dbReference type="InterPro" id="IPR023393">
    <property type="entry name" value="START-like_dom_sf"/>
</dbReference>
<comment type="caution">
    <text evidence="2">The sequence shown here is derived from an EMBL/GenBank/DDBJ whole genome shotgun (WGS) entry which is preliminary data.</text>
</comment>
<dbReference type="Pfam" id="PF10604">
    <property type="entry name" value="Polyketide_cyc2"/>
    <property type="match status" value="1"/>
</dbReference>
<organism evidence="2 3">
    <name type="scientific">Epilithonimonas lactis</name>
    <dbReference type="NCBI Taxonomy" id="421072"/>
    <lineage>
        <taxon>Bacteria</taxon>
        <taxon>Pseudomonadati</taxon>
        <taxon>Bacteroidota</taxon>
        <taxon>Flavobacteriia</taxon>
        <taxon>Flavobacteriales</taxon>
        <taxon>Weeksellaceae</taxon>
        <taxon>Chryseobacterium group</taxon>
        <taxon>Epilithonimonas</taxon>
    </lineage>
</organism>
<accession>A0A085BL51</accession>
<keyword evidence="1" id="KW-1133">Transmembrane helix</keyword>
<dbReference type="CDD" id="cd07818">
    <property type="entry name" value="SRPBCC_1"/>
    <property type="match status" value="1"/>
</dbReference>
<dbReference type="RefSeq" id="WP_034972907.1">
    <property type="nucleotide sequence ID" value="NZ_FOFI01000002.1"/>
</dbReference>
<dbReference type="Gene3D" id="3.30.530.20">
    <property type="match status" value="1"/>
</dbReference>
<gene>
    <name evidence="2" type="ORF">IO89_00945</name>
</gene>
<reference evidence="2 3" key="1">
    <citation type="submission" date="2014-07" db="EMBL/GenBank/DDBJ databases">
        <title>Epilithonimonas lactis LMG 22401 Genome.</title>
        <authorList>
            <person name="Pipes S.E."/>
            <person name="Stropko S.J."/>
        </authorList>
    </citation>
    <scope>NUCLEOTIDE SEQUENCE [LARGE SCALE GENOMIC DNA]</scope>
    <source>
        <strain evidence="2 3">LMG 24401</strain>
    </source>
</reference>
<dbReference type="AlphaFoldDB" id="A0A085BL51"/>
<keyword evidence="1" id="KW-0472">Membrane</keyword>
<dbReference type="STRING" id="421072.SAMN04488097_1142"/>
<keyword evidence="3" id="KW-1185">Reference proteome</keyword>
<keyword evidence="1" id="KW-0812">Transmembrane</keyword>
<evidence type="ECO:0000256" key="1">
    <source>
        <dbReference type="SAM" id="Phobius"/>
    </source>
</evidence>
<evidence type="ECO:0000313" key="2">
    <source>
        <dbReference type="EMBL" id="KFC23196.1"/>
    </source>
</evidence>
<dbReference type="eggNOG" id="COG1670">
    <property type="taxonomic scope" value="Bacteria"/>
</dbReference>
<dbReference type="OrthoDB" id="9807923at2"/>
<evidence type="ECO:0000313" key="3">
    <source>
        <dbReference type="Proteomes" id="UP000028623"/>
    </source>
</evidence>
<proteinExistence type="predicted"/>
<dbReference type="EMBL" id="JPLY01000001">
    <property type="protein sequence ID" value="KFC23196.1"/>
    <property type="molecule type" value="Genomic_DNA"/>
</dbReference>
<feature type="transmembrane region" description="Helical" evidence="1">
    <location>
        <begin position="7"/>
        <end position="26"/>
    </location>
</feature>
<name>A0A085BL51_9FLAO</name>
<dbReference type="Proteomes" id="UP000028623">
    <property type="component" value="Unassembled WGS sequence"/>
</dbReference>
<dbReference type="SUPFAM" id="SSF55961">
    <property type="entry name" value="Bet v1-like"/>
    <property type="match status" value="1"/>
</dbReference>
<dbReference type="InterPro" id="IPR019587">
    <property type="entry name" value="Polyketide_cyclase/dehydratase"/>
</dbReference>
<sequence>MKKFLKILGVILGIFVAYCLIAILFFDSHYHGEKSIVINATQEKVWQNVNSMRAINSWSPWMKLDKNLVKTYKGNSGVVGDFFAWKGNDEVGEGEQEITRIEPNQLVTTKMHFIKPFEDYATSNIKLEPAGNDTKVTWDIDFDCTTIMKPMKPVLDRQMMSTFDEGLNDLKTLSEK</sequence>
<protein>
    <recommendedName>
        <fullName evidence="4">Polyketide cyclase / dehydrase and lipid transport</fullName>
    </recommendedName>
</protein>
<evidence type="ECO:0008006" key="4">
    <source>
        <dbReference type="Google" id="ProtNLM"/>
    </source>
</evidence>